<protein>
    <recommendedName>
        <fullName evidence="4">LamG-like jellyroll fold domain-containing protein</fullName>
    </recommendedName>
</protein>
<dbReference type="InterPro" id="IPR006558">
    <property type="entry name" value="LamG-like"/>
</dbReference>
<dbReference type="AlphaFoldDB" id="A0A0G0U5B7"/>
<dbReference type="Gene3D" id="2.60.120.200">
    <property type="match status" value="4"/>
</dbReference>
<dbReference type="Proteomes" id="UP000034601">
    <property type="component" value="Unassembled WGS sequence"/>
</dbReference>
<feature type="domain" description="LamG-like jellyroll fold" evidence="4">
    <location>
        <begin position="472"/>
        <end position="614"/>
    </location>
</feature>
<dbReference type="PANTHER" id="PTHR42535">
    <property type="entry name" value="OOKINETE PROTEIN, PUTATIVE-RELATED"/>
    <property type="match status" value="1"/>
</dbReference>
<dbReference type="SMART" id="SM00560">
    <property type="entry name" value="LamGL"/>
    <property type="match status" value="3"/>
</dbReference>
<keyword evidence="2" id="KW-1015">Disulfide bond</keyword>
<dbReference type="EMBL" id="LCAB01000014">
    <property type="protein sequence ID" value="KKR82381.1"/>
    <property type="molecule type" value="Genomic_DNA"/>
</dbReference>
<accession>A0A0G0U5B7</accession>
<feature type="compositionally biased region" description="Low complexity" evidence="3">
    <location>
        <begin position="635"/>
        <end position="659"/>
    </location>
</feature>
<keyword evidence="1" id="KW-0732">Signal</keyword>
<evidence type="ECO:0000313" key="5">
    <source>
        <dbReference type="EMBL" id="KKR82381.1"/>
    </source>
</evidence>
<feature type="domain" description="LamG-like jellyroll fold" evidence="4">
    <location>
        <begin position="6"/>
        <end position="138"/>
    </location>
</feature>
<evidence type="ECO:0000256" key="3">
    <source>
        <dbReference type="SAM" id="MobiDB-lite"/>
    </source>
</evidence>
<feature type="compositionally biased region" description="Polar residues" evidence="3">
    <location>
        <begin position="184"/>
        <end position="204"/>
    </location>
</feature>
<dbReference type="PANTHER" id="PTHR42535:SF2">
    <property type="entry name" value="CHROMOSOME UNDETERMINED SCAFFOLD_146, WHOLE GENOME SHOTGUN SEQUENCE"/>
    <property type="match status" value="1"/>
</dbReference>
<feature type="domain" description="LamG-like jellyroll fold" evidence="4">
    <location>
        <begin position="240"/>
        <end position="368"/>
    </location>
</feature>
<comment type="caution">
    <text evidence="5">The sequence shown here is derived from an EMBL/GenBank/DDBJ whole genome shotgun (WGS) entry which is preliminary data.</text>
</comment>
<name>A0A0G0U5B7_9BACT</name>
<gene>
    <name evidence="5" type="ORF">UU29_C0014G0014</name>
</gene>
<feature type="region of interest" description="Disordered" evidence="3">
    <location>
        <begin position="627"/>
        <end position="659"/>
    </location>
</feature>
<dbReference type="SUPFAM" id="SSF49899">
    <property type="entry name" value="Concanavalin A-like lectins/glucanases"/>
    <property type="match status" value="3"/>
</dbReference>
<evidence type="ECO:0000256" key="2">
    <source>
        <dbReference type="ARBA" id="ARBA00023157"/>
    </source>
</evidence>
<sequence>DFAYNQNFSLSFWVKDGGTNANGDAIVEKWSGTGGYSYVFRFQGNSILFGRYDGTNNPFPIGSTAITGGTWHHVIGVKDGSTLRLYIDGAADGTASDTTTGTTTNASAVFIASRGGTGQYYKGDVDELRIYNRAFSASEVTQLYNDSTSSILTAVQGQAVPSTSFATEEQGPGPAAYWKFDDGQGTTTQDSAPSNNDGILSGTTKPTWTTEDQCISGKCLYFNGSTAYTAVSDNTALKPANITVSTWVRTPGVANSFIFYKYNPSSPYQGYGLALDASNNPRFWVGGNAWTAGTIAVNDNKWHYLVATYDGTNVRIYIDGVLNKTNAQTATLSYTINATIGAANSGASDIFKGYIDELKIYSYARTAAQVKQDYLAGKANAGTKQGTSAVLGSKPEDWLSNGLVGYWKMNETAANTCTGGVNDSCDSSGNSRDGAWNGNTANTTGKYGNGTSYDGTGDYISMGNVLSFERTNPFSIGVWVKSAAGGSGEFVVAKWDNDNAGEGYGVTINANGTISFHLANNQSTNAIDVTGNVNVRDNTWHNIFVTYDGSSNANGVKIYSDGTQNIGTISNNSLTATTVSADPFQLGCREGCSFSDFNGSIDETRIYNRALSPKEVSDLYNWAPGPKVQLNMEEGSGTSANDSSGNSNNGTVNSSTWTTGKYGKGVQINGSSGSNISIPDFSY</sequence>
<reference evidence="5 6" key="1">
    <citation type="journal article" date="2015" name="Nature">
        <title>rRNA introns, odd ribosomes, and small enigmatic genomes across a large radiation of phyla.</title>
        <authorList>
            <person name="Brown C.T."/>
            <person name="Hug L.A."/>
            <person name="Thomas B.C."/>
            <person name="Sharon I."/>
            <person name="Castelle C.J."/>
            <person name="Singh A."/>
            <person name="Wilkins M.J."/>
            <person name="Williams K.H."/>
            <person name="Banfield J.F."/>
        </authorList>
    </citation>
    <scope>NUCLEOTIDE SEQUENCE [LARGE SCALE GENOMIC DNA]</scope>
</reference>
<evidence type="ECO:0000259" key="4">
    <source>
        <dbReference type="SMART" id="SM00560"/>
    </source>
</evidence>
<organism evidence="5 6">
    <name type="scientific">Candidatus Daviesbacteria bacterium GW2011_GWA2_40_9</name>
    <dbReference type="NCBI Taxonomy" id="1618424"/>
    <lineage>
        <taxon>Bacteria</taxon>
        <taxon>Candidatus Daviesiibacteriota</taxon>
    </lineage>
</organism>
<dbReference type="Pfam" id="PF13385">
    <property type="entry name" value="Laminin_G_3"/>
    <property type="match status" value="3"/>
</dbReference>
<evidence type="ECO:0000313" key="6">
    <source>
        <dbReference type="Proteomes" id="UP000034601"/>
    </source>
</evidence>
<feature type="non-terminal residue" evidence="5">
    <location>
        <position position="1"/>
    </location>
</feature>
<dbReference type="InterPro" id="IPR013320">
    <property type="entry name" value="ConA-like_dom_sf"/>
</dbReference>
<feature type="region of interest" description="Disordered" evidence="3">
    <location>
        <begin position="164"/>
        <end position="204"/>
    </location>
</feature>
<proteinExistence type="predicted"/>
<evidence type="ECO:0000256" key="1">
    <source>
        <dbReference type="ARBA" id="ARBA00022729"/>
    </source>
</evidence>